<proteinExistence type="predicted"/>
<dbReference type="EMBL" id="AGEY01000182">
    <property type="protein sequence ID" value="EHL96465.1"/>
    <property type="molecule type" value="Genomic_DNA"/>
</dbReference>
<comment type="caution">
    <text evidence="1">The sequence shown here is derived from an EMBL/GenBank/DDBJ whole genome shotgun (WGS) entry which is preliminary data.</text>
</comment>
<accession>G9ZRL2</accession>
<name>G9ZRL2_9LACO</name>
<evidence type="ECO:0000313" key="2">
    <source>
        <dbReference type="Proteomes" id="UP000004625"/>
    </source>
</evidence>
<dbReference type="HOGENOM" id="CLU_3253275_0_0_9"/>
<dbReference type="Proteomes" id="UP000004625">
    <property type="component" value="Unassembled WGS sequence"/>
</dbReference>
<dbReference type="PATRIC" id="fig|797515.3.peg.2142"/>
<sequence length="42" mass="4990">MPILIWRDKSLIMYRRKNLKALDNSPFLSMYIKSLHGTILIV</sequence>
<gene>
    <name evidence="1" type="ORF">HMPREF9103_02373</name>
</gene>
<reference evidence="1 2" key="1">
    <citation type="submission" date="2011-09" db="EMBL/GenBank/DDBJ databases">
        <authorList>
            <person name="Weinstock G."/>
            <person name="Sodergren E."/>
            <person name="Clifton S."/>
            <person name="Fulton L."/>
            <person name="Fulton B."/>
            <person name="Courtney L."/>
            <person name="Fronick C."/>
            <person name="Harrison M."/>
            <person name="Strong C."/>
            <person name="Farmer C."/>
            <person name="Delahaunty K."/>
            <person name="Markovic C."/>
            <person name="Hall O."/>
            <person name="Minx P."/>
            <person name="Tomlinson C."/>
            <person name="Mitreva M."/>
            <person name="Hou S."/>
            <person name="Chen J."/>
            <person name="Wollam A."/>
            <person name="Pepin K.H."/>
            <person name="Johnson M."/>
            <person name="Bhonagiri V."/>
            <person name="Zhang X."/>
            <person name="Suruliraj S."/>
            <person name="Warren W."/>
            <person name="Chinwalla A."/>
            <person name="Mardis E.R."/>
            <person name="Wilson R.K."/>
        </authorList>
    </citation>
    <scope>NUCLEOTIDE SEQUENCE [LARGE SCALE GENOMIC DNA]</scope>
    <source>
        <strain evidence="1 2">F0439</strain>
    </source>
</reference>
<keyword evidence="2" id="KW-1185">Reference proteome</keyword>
<dbReference type="STRING" id="797515.HMPREF9103_02373"/>
<evidence type="ECO:0000313" key="1">
    <source>
        <dbReference type="EMBL" id="EHL96465.1"/>
    </source>
</evidence>
<organism evidence="1 2">
    <name type="scientific">Lentilactobacillus parafarraginis F0439</name>
    <dbReference type="NCBI Taxonomy" id="797515"/>
    <lineage>
        <taxon>Bacteria</taxon>
        <taxon>Bacillati</taxon>
        <taxon>Bacillota</taxon>
        <taxon>Bacilli</taxon>
        <taxon>Lactobacillales</taxon>
        <taxon>Lactobacillaceae</taxon>
        <taxon>Lentilactobacillus</taxon>
    </lineage>
</organism>
<protein>
    <submittedName>
        <fullName evidence="1">Uncharacterized protein</fullName>
    </submittedName>
</protein>
<dbReference type="AlphaFoldDB" id="G9ZRL2"/>